<sequence length="142" mass="14599">ANHPYSVDITPPVATLTINVVAGDDVLNKAESMTNQTISGKASGEFQAGDKVTFTLNGTVYSAAVNAEGEWSVQVSGNDLAKGSSIDATLLAHDAAGNEASAKADRPYTVDLDGPDSKTTQLSIDTVAGDDIVNLAESKTTQ</sequence>
<dbReference type="EMBL" id="NJBA01000076">
    <property type="protein sequence ID" value="OWP44591.1"/>
    <property type="molecule type" value="Genomic_DNA"/>
</dbReference>
<dbReference type="Pfam" id="PF19077">
    <property type="entry name" value="Big_13"/>
    <property type="match status" value="1"/>
</dbReference>
<feature type="non-terminal residue" evidence="3">
    <location>
        <position position="1"/>
    </location>
</feature>
<dbReference type="NCBIfam" id="NF033510">
    <property type="entry name" value="Ca_tandemer"/>
    <property type="match status" value="1"/>
</dbReference>
<dbReference type="InterPro" id="IPR044016">
    <property type="entry name" value="Big_13"/>
</dbReference>
<protein>
    <recommendedName>
        <fullName evidence="2">Bacterial Ig-like domain-containing protein</fullName>
    </recommendedName>
</protein>
<dbReference type="AlphaFoldDB" id="A0A2D0ABS6"/>
<evidence type="ECO:0000259" key="2">
    <source>
        <dbReference type="Pfam" id="PF19077"/>
    </source>
</evidence>
<organism evidence="3 4">
    <name type="scientific">Pseudomonas nitroreducens</name>
    <dbReference type="NCBI Taxonomy" id="46680"/>
    <lineage>
        <taxon>Bacteria</taxon>
        <taxon>Pseudomonadati</taxon>
        <taxon>Pseudomonadota</taxon>
        <taxon>Gammaproteobacteria</taxon>
        <taxon>Pseudomonadales</taxon>
        <taxon>Pseudomonadaceae</taxon>
        <taxon>Pseudomonas</taxon>
    </lineage>
</organism>
<accession>A0A2D0ABS6</accession>
<evidence type="ECO:0000313" key="3">
    <source>
        <dbReference type="EMBL" id="OWP44591.1"/>
    </source>
</evidence>
<feature type="region of interest" description="Disordered" evidence="1">
    <location>
        <begin position="98"/>
        <end position="117"/>
    </location>
</feature>
<dbReference type="InterPro" id="IPR049826">
    <property type="entry name" value="Ig-like_ice"/>
</dbReference>
<dbReference type="Gene3D" id="2.60.40.10">
    <property type="entry name" value="Immunoglobulins"/>
    <property type="match status" value="1"/>
</dbReference>
<comment type="caution">
    <text evidence="3">The sequence shown here is derived from an EMBL/GenBank/DDBJ whole genome shotgun (WGS) entry which is preliminary data.</text>
</comment>
<dbReference type="RefSeq" id="WP_141099423.1">
    <property type="nucleotide sequence ID" value="NZ_NJBA01000076.1"/>
</dbReference>
<dbReference type="NCBIfam" id="NF012196">
    <property type="entry name" value="Ig_like_ice"/>
    <property type="match status" value="1"/>
</dbReference>
<gene>
    <name evidence="3" type="ORF">CEG18_29210</name>
</gene>
<dbReference type="InterPro" id="IPR013783">
    <property type="entry name" value="Ig-like_fold"/>
</dbReference>
<evidence type="ECO:0000313" key="4">
    <source>
        <dbReference type="Proteomes" id="UP000198145"/>
    </source>
</evidence>
<dbReference type="Proteomes" id="UP000198145">
    <property type="component" value="Unassembled WGS sequence"/>
</dbReference>
<feature type="non-terminal residue" evidence="3">
    <location>
        <position position="142"/>
    </location>
</feature>
<name>A0A2D0ABS6_PSENT</name>
<evidence type="ECO:0000256" key="1">
    <source>
        <dbReference type="SAM" id="MobiDB-lite"/>
    </source>
</evidence>
<reference evidence="3 4" key="1">
    <citation type="submission" date="2017-06" db="EMBL/GenBank/DDBJ databases">
        <title>Draft genome of Pseudomonas nitroreducens DF05.</title>
        <authorList>
            <person name="Iyer R."/>
        </authorList>
    </citation>
    <scope>NUCLEOTIDE SEQUENCE [LARGE SCALE GENOMIC DNA]</scope>
    <source>
        <strain evidence="3 4">DF05</strain>
    </source>
</reference>
<feature type="domain" description="Bacterial Ig-like" evidence="2">
    <location>
        <begin position="17"/>
        <end position="111"/>
    </location>
</feature>
<proteinExistence type="predicted"/>